<dbReference type="Gene3D" id="3.40.50.720">
    <property type="entry name" value="NAD(P)-binding Rossmann-like Domain"/>
    <property type="match status" value="1"/>
</dbReference>
<evidence type="ECO:0000256" key="1">
    <source>
        <dbReference type="SAM" id="MobiDB-lite"/>
    </source>
</evidence>
<accession>A0AAW0A2R0</accession>
<reference evidence="2 3" key="1">
    <citation type="journal article" date="2024" name="J Genomics">
        <title>Draft genome sequencing and assembly of Favolaschia claudopus CIRM-BRFM 2984 isolated from oak limbs.</title>
        <authorList>
            <person name="Navarro D."/>
            <person name="Drula E."/>
            <person name="Chaduli D."/>
            <person name="Cazenave R."/>
            <person name="Ahrendt S."/>
            <person name="Wang J."/>
            <person name="Lipzen A."/>
            <person name="Daum C."/>
            <person name="Barry K."/>
            <person name="Grigoriev I.V."/>
            <person name="Favel A."/>
            <person name="Rosso M.N."/>
            <person name="Martin F."/>
        </authorList>
    </citation>
    <scope>NUCLEOTIDE SEQUENCE [LARGE SCALE GENOMIC DNA]</scope>
    <source>
        <strain evidence="2 3">CIRM-BRFM 2984</strain>
    </source>
</reference>
<proteinExistence type="predicted"/>
<organism evidence="2 3">
    <name type="scientific">Favolaschia claudopus</name>
    <dbReference type="NCBI Taxonomy" id="2862362"/>
    <lineage>
        <taxon>Eukaryota</taxon>
        <taxon>Fungi</taxon>
        <taxon>Dikarya</taxon>
        <taxon>Basidiomycota</taxon>
        <taxon>Agaricomycotina</taxon>
        <taxon>Agaricomycetes</taxon>
        <taxon>Agaricomycetidae</taxon>
        <taxon>Agaricales</taxon>
        <taxon>Marasmiineae</taxon>
        <taxon>Mycenaceae</taxon>
        <taxon>Favolaschia</taxon>
    </lineage>
</organism>
<sequence length="93" mass="10225">MQKPENQTFMKSIGALKEDGTPNDTQFPFKNMAQGAATTVVAAFDPRIEEQPGSYLVDCVVANDQVAPHSSDPCMAKKLWDATEKLLGEKFTF</sequence>
<gene>
    <name evidence="2" type="ORF">R3P38DRAFT_3058037</name>
</gene>
<dbReference type="EMBL" id="JAWWNJ010000089">
    <property type="protein sequence ID" value="KAK7000344.1"/>
    <property type="molecule type" value="Genomic_DNA"/>
</dbReference>
<feature type="compositionally biased region" description="Polar residues" evidence="1">
    <location>
        <begin position="1"/>
        <end position="10"/>
    </location>
</feature>
<protein>
    <recommendedName>
        <fullName evidence="4">Short-chain dehydrogenase</fullName>
    </recommendedName>
</protein>
<name>A0AAW0A2R0_9AGAR</name>
<comment type="caution">
    <text evidence="2">The sequence shown here is derived from an EMBL/GenBank/DDBJ whole genome shotgun (WGS) entry which is preliminary data.</text>
</comment>
<feature type="region of interest" description="Disordered" evidence="1">
    <location>
        <begin position="1"/>
        <end position="29"/>
    </location>
</feature>
<keyword evidence="3" id="KW-1185">Reference proteome</keyword>
<evidence type="ECO:0000313" key="2">
    <source>
        <dbReference type="EMBL" id="KAK7000344.1"/>
    </source>
</evidence>
<dbReference type="AlphaFoldDB" id="A0AAW0A2R0"/>
<evidence type="ECO:0000313" key="3">
    <source>
        <dbReference type="Proteomes" id="UP001362999"/>
    </source>
</evidence>
<dbReference type="Proteomes" id="UP001362999">
    <property type="component" value="Unassembled WGS sequence"/>
</dbReference>
<evidence type="ECO:0008006" key="4">
    <source>
        <dbReference type="Google" id="ProtNLM"/>
    </source>
</evidence>